<sequence length="1139" mass="127351">MNFTTLYKAVARPRCVKSKTMLVMQLTAVLLLTCCLQVAGAAVAQKVTLSENNASLKKVLNAIKKQTGYAFFLNEQIVEKGQPVTIDVQNMPLEQVLNQCFQNQPLTYHIVNKTIVVSAKTERNATFLLQAATPPVVVSGKVTDGVNNAPVESATITVKGTKKRTVTNKEGNFTIDAEPGSILVISFVGFENREIAITDARFLSIALTPKAKEAPLDDVVITGFQRIRKESFTGTAISVSGEDLKKMNPQNILQSIQVFDPSFKIVQNNVLGSNPNRLPVINVRGNTAIPTGSNEVLSRSNLTGNTNLPTFILDGYEVSLEKVYDLDINRVQSITLLKDAAATAIYGSRAANGVLVITTIPPQEGKLQLSYNYELNPTTPDLSDYHVLNAADKLEYERLAGLYDANKNQALTQSQLDRLYYSKKENVVGGVNTYWLSQPLQTGFGQKHSAYLEGGNKSIRYGLELRYHTMPGVMKGSERNRYSAGMNLSYSPDNRFIFKNTLTVTQVDTKESPYGNFADYVKTNPYYAKTDSVGNTVRELETWQRREGANMAIENFTMLNPMYNATLKSFIKSAYLELIDAFSAEWNINKSLRLRGQLSVNKTKYTADDFASPLANEFYYYSTNDYKLKGRYIYNTSDMTSVDGNLLVSYNKQAGNHFINFTAGSNFRTSNTDNKGFTAVGFTNDRFSNIGYAGSYPDGSTPQSSHPQTRLASVLASVNYTFANKYLMDLSYRLDGSSTFGKDQRMAPFGSIGLGWNLHKEKFFHNTSVSQLKIRASTGITGSVSFPPFMGITSYNYYTNQWYATGIGASVSSLGNDELKWQKTTNYDAGFDLGLFNDKIFISPRYYYKYTKGLLSNIILAPSTGSTGKMANLGDMQNTGWEVNIKATVFKNNKWNVGIFTNLTGNKNKIVKISNSLKKYNDKADAAQESDDYKGVPLLRYNEGQSTDAIYAVRSLGIDPENGKELFLKRNGQTTYEWDVKDILPIIDATPKAYGYFGASAAYKNFLVTATFYTRFGGYDYNQTLVDRIENADPRYNVDQRVFDEKWKKPGDHTFYKNISDLGQTQTSSRFIQKDNVIELSSLYASYDFNKVVISRLGMKTLRLAVTMNDIWRWGSVKLERGLEYPFARNLTFSLQTRF</sequence>
<accession>A0A1N7RGE2</accession>
<evidence type="ECO:0000256" key="8">
    <source>
        <dbReference type="ARBA" id="ARBA00023136"/>
    </source>
</evidence>
<dbReference type="Gene3D" id="2.170.130.10">
    <property type="entry name" value="TonB-dependent receptor, plug domain"/>
    <property type="match status" value="1"/>
</dbReference>
<evidence type="ECO:0000256" key="6">
    <source>
        <dbReference type="ARBA" id="ARBA00023004"/>
    </source>
</evidence>
<comment type="similarity">
    <text evidence="10 11">Belongs to the TonB-dependent receptor family.</text>
</comment>
<dbReference type="STRING" id="477680.SAMN05421788_11535"/>
<evidence type="ECO:0000256" key="9">
    <source>
        <dbReference type="ARBA" id="ARBA00023237"/>
    </source>
</evidence>
<evidence type="ECO:0000256" key="12">
    <source>
        <dbReference type="SAM" id="SignalP"/>
    </source>
</evidence>
<dbReference type="Pfam" id="PF13715">
    <property type="entry name" value="CarbopepD_reg_2"/>
    <property type="match status" value="1"/>
</dbReference>
<keyword evidence="4" id="KW-0406">Ion transport</keyword>
<keyword evidence="5 10" id="KW-0812">Transmembrane</keyword>
<dbReference type="Pfam" id="PF07715">
    <property type="entry name" value="Plug"/>
    <property type="match status" value="1"/>
</dbReference>
<dbReference type="GO" id="GO:0009279">
    <property type="term" value="C:cell outer membrane"/>
    <property type="evidence" value="ECO:0007669"/>
    <property type="project" value="UniProtKB-SubCell"/>
</dbReference>
<evidence type="ECO:0000259" key="13">
    <source>
        <dbReference type="SMART" id="SM00965"/>
    </source>
</evidence>
<dbReference type="Pfam" id="PF07660">
    <property type="entry name" value="STN"/>
    <property type="match status" value="1"/>
</dbReference>
<dbReference type="SMART" id="SM00965">
    <property type="entry name" value="STN"/>
    <property type="match status" value="1"/>
</dbReference>
<dbReference type="Proteomes" id="UP000186917">
    <property type="component" value="Unassembled WGS sequence"/>
</dbReference>
<dbReference type="InterPro" id="IPR008969">
    <property type="entry name" value="CarboxyPept-like_regulatory"/>
</dbReference>
<gene>
    <name evidence="14" type="ORF">SAMN05421788_11535</name>
</gene>
<dbReference type="InterPro" id="IPR012910">
    <property type="entry name" value="Plug_dom"/>
</dbReference>
<evidence type="ECO:0000256" key="7">
    <source>
        <dbReference type="ARBA" id="ARBA00023077"/>
    </source>
</evidence>
<dbReference type="GO" id="GO:0006826">
    <property type="term" value="P:iron ion transport"/>
    <property type="evidence" value="ECO:0007669"/>
    <property type="project" value="UniProtKB-KW"/>
</dbReference>
<dbReference type="Gene3D" id="2.60.40.1120">
    <property type="entry name" value="Carboxypeptidase-like, regulatory domain"/>
    <property type="match status" value="1"/>
</dbReference>
<evidence type="ECO:0000256" key="5">
    <source>
        <dbReference type="ARBA" id="ARBA00022692"/>
    </source>
</evidence>
<keyword evidence="7 11" id="KW-0798">TonB box</keyword>
<keyword evidence="8 10" id="KW-0472">Membrane</keyword>
<keyword evidence="9 10" id="KW-0998">Cell outer membrane</keyword>
<dbReference type="AlphaFoldDB" id="A0A1N7RGE2"/>
<reference evidence="15" key="1">
    <citation type="submission" date="2017-01" db="EMBL/GenBank/DDBJ databases">
        <authorList>
            <person name="Varghese N."/>
            <person name="Submissions S."/>
        </authorList>
    </citation>
    <scope>NUCLEOTIDE SEQUENCE [LARGE SCALE GENOMIC DNA]</scope>
    <source>
        <strain evidence="15">DSM 21054</strain>
    </source>
</reference>
<feature type="chain" id="PRO_5013292325" evidence="12">
    <location>
        <begin position="42"/>
        <end position="1139"/>
    </location>
</feature>
<dbReference type="InterPro" id="IPR036942">
    <property type="entry name" value="Beta-barrel_TonB_sf"/>
</dbReference>
<keyword evidence="12" id="KW-0732">Signal</keyword>
<dbReference type="SUPFAM" id="SSF56935">
    <property type="entry name" value="Porins"/>
    <property type="match status" value="1"/>
</dbReference>
<dbReference type="InterPro" id="IPR023996">
    <property type="entry name" value="TonB-dep_OMP_SusC/RagA"/>
</dbReference>
<dbReference type="Pfam" id="PF00593">
    <property type="entry name" value="TonB_dep_Rec_b-barrel"/>
    <property type="match status" value="1"/>
</dbReference>
<proteinExistence type="inferred from homology"/>
<dbReference type="InterPro" id="IPR039426">
    <property type="entry name" value="TonB-dep_rcpt-like"/>
</dbReference>
<evidence type="ECO:0000313" key="15">
    <source>
        <dbReference type="Proteomes" id="UP000186917"/>
    </source>
</evidence>
<dbReference type="InterPro" id="IPR011662">
    <property type="entry name" value="Secretin/TonB_short_N"/>
</dbReference>
<evidence type="ECO:0000256" key="10">
    <source>
        <dbReference type="PROSITE-ProRule" id="PRU01360"/>
    </source>
</evidence>
<name>A0A1N7RGE2_9BACT</name>
<keyword evidence="3 10" id="KW-1134">Transmembrane beta strand</keyword>
<dbReference type="InterPro" id="IPR037066">
    <property type="entry name" value="Plug_dom_sf"/>
</dbReference>
<comment type="subcellular location">
    <subcellularLocation>
        <location evidence="1 10">Cell outer membrane</location>
        <topology evidence="1 10">Multi-pass membrane protein</topology>
    </subcellularLocation>
</comment>
<dbReference type="InterPro" id="IPR023997">
    <property type="entry name" value="TonB-dep_OMP_SusC/RagA_CS"/>
</dbReference>
<evidence type="ECO:0000256" key="11">
    <source>
        <dbReference type="RuleBase" id="RU003357"/>
    </source>
</evidence>
<keyword evidence="15" id="KW-1185">Reference proteome</keyword>
<dbReference type="Gene3D" id="2.40.170.20">
    <property type="entry name" value="TonB-dependent receptor, beta-barrel domain"/>
    <property type="match status" value="1"/>
</dbReference>
<dbReference type="EMBL" id="FTOR01000015">
    <property type="protein sequence ID" value="SIT34193.1"/>
    <property type="molecule type" value="Genomic_DNA"/>
</dbReference>
<organism evidence="14 15">
    <name type="scientific">Filimonas lacunae</name>
    <dbReference type="NCBI Taxonomy" id="477680"/>
    <lineage>
        <taxon>Bacteria</taxon>
        <taxon>Pseudomonadati</taxon>
        <taxon>Bacteroidota</taxon>
        <taxon>Chitinophagia</taxon>
        <taxon>Chitinophagales</taxon>
        <taxon>Chitinophagaceae</taxon>
        <taxon>Filimonas</taxon>
    </lineage>
</organism>
<dbReference type="InterPro" id="IPR000531">
    <property type="entry name" value="Beta-barrel_TonB"/>
</dbReference>
<dbReference type="NCBIfam" id="TIGR04056">
    <property type="entry name" value="OMP_RagA_SusC"/>
    <property type="match status" value="1"/>
</dbReference>
<evidence type="ECO:0000256" key="2">
    <source>
        <dbReference type="ARBA" id="ARBA00022448"/>
    </source>
</evidence>
<evidence type="ECO:0000256" key="1">
    <source>
        <dbReference type="ARBA" id="ARBA00004571"/>
    </source>
</evidence>
<evidence type="ECO:0000313" key="14">
    <source>
        <dbReference type="EMBL" id="SIT34193.1"/>
    </source>
</evidence>
<feature type="domain" description="Secretin/TonB short N-terminal" evidence="13">
    <location>
        <begin position="69"/>
        <end position="120"/>
    </location>
</feature>
<keyword evidence="2 10" id="KW-0813">Transport</keyword>
<dbReference type="NCBIfam" id="TIGR04057">
    <property type="entry name" value="SusC_RagA_signa"/>
    <property type="match status" value="1"/>
</dbReference>
<evidence type="ECO:0000256" key="4">
    <source>
        <dbReference type="ARBA" id="ARBA00022496"/>
    </source>
</evidence>
<evidence type="ECO:0000256" key="3">
    <source>
        <dbReference type="ARBA" id="ARBA00022452"/>
    </source>
</evidence>
<protein>
    <submittedName>
        <fullName evidence="14">TonB-linked outer membrane protein, SusC/RagA family</fullName>
    </submittedName>
</protein>
<keyword evidence="4" id="KW-0410">Iron transport</keyword>
<dbReference type="PROSITE" id="PS52016">
    <property type="entry name" value="TONB_DEPENDENT_REC_3"/>
    <property type="match status" value="1"/>
</dbReference>
<feature type="signal peptide" evidence="12">
    <location>
        <begin position="1"/>
        <end position="41"/>
    </location>
</feature>
<dbReference type="SUPFAM" id="SSF49464">
    <property type="entry name" value="Carboxypeptidase regulatory domain-like"/>
    <property type="match status" value="1"/>
</dbReference>
<keyword evidence="6" id="KW-0408">Iron</keyword>